<protein>
    <submittedName>
        <fullName evidence="3">Exopolysaccharide biosynthesis protein related to N-acetylglucosamine-1-phosphodiester alpha-N-acetylglucosaminidase</fullName>
    </submittedName>
</protein>
<keyword evidence="1" id="KW-0732">Signal</keyword>
<sequence>MIRHALFAWLALAVPSVAQDCAPVTHRDRVFTVCTADLATQKVTLHLNGPDGQPLGSFEALERAVEAPIVFAMNGGMYHQDRRPVGLYVEDGVQTAGMVTQAGPGNFGMLPNGIFCVRADRADVFETRAFAADPVACDAATQSGPMLVIDGALHPRFLPESPSAKIRNGVGASDDGGTVYFVISDGPVTFYEMGTLFRDVLGVRNALFLDGSISRLHVPAAGRHDPGRTMGPMIAVTER</sequence>
<evidence type="ECO:0000256" key="1">
    <source>
        <dbReference type="SAM" id="SignalP"/>
    </source>
</evidence>
<proteinExistence type="predicted"/>
<dbReference type="OrthoDB" id="5515706at2"/>
<dbReference type="InterPro" id="IPR018711">
    <property type="entry name" value="NAGPA"/>
</dbReference>
<organism evidence="3 4">
    <name type="scientific">Jannaschia rubra</name>
    <dbReference type="NCBI Taxonomy" id="282197"/>
    <lineage>
        <taxon>Bacteria</taxon>
        <taxon>Pseudomonadati</taxon>
        <taxon>Pseudomonadota</taxon>
        <taxon>Alphaproteobacteria</taxon>
        <taxon>Rhodobacterales</taxon>
        <taxon>Roseobacteraceae</taxon>
        <taxon>Jannaschia</taxon>
    </lineage>
</organism>
<evidence type="ECO:0000259" key="2">
    <source>
        <dbReference type="Pfam" id="PF09992"/>
    </source>
</evidence>
<dbReference type="AlphaFoldDB" id="A0A0M6XN31"/>
<feature type="domain" description="Phosphodiester glycosidase" evidence="2">
    <location>
        <begin position="69"/>
        <end position="217"/>
    </location>
</feature>
<dbReference type="EMBL" id="CXPG01000009">
    <property type="protein sequence ID" value="CTQ31593.1"/>
    <property type="molecule type" value="Genomic_DNA"/>
</dbReference>
<evidence type="ECO:0000313" key="3">
    <source>
        <dbReference type="EMBL" id="CTQ31593.1"/>
    </source>
</evidence>
<gene>
    <name evidence="3" type="ORF">JAN5088_00351</name>
</gene>
<feature type="chain" id="PRO_5005806919" evidence="1">
    <location>
        <begin position="19"/>
        <end position="239"/>
    </location>
</feature>
<feature type="signal peptide" evidence="1">
    <location>
        <begin position="1"/>
        <end position="18"/>
    </location>
</feature>
<dbReference type="RefSeq" id="WP_055681056.1">
    <property type="nucleotide sequence ID" value="NZ_CXPG01000009.1"/>
</dbReference>
<name>A0A0M6XN31_9RHOB</name>
<accession>A0A0M6XN31</accession>
<dbReference type="STRING" id="282197.SAMN04488517_10168"/>
<dbReference type="Proteomes" id="UP000048908">
    <property type="component" value="Unassembled WGS sequence"/>
</dbReference>
<reference evidence="3 4" key="1">
    <citation type="submission" date="2015-07" db="EMBL/GenBank/DDBJ databases">
        <authorList>
            <person name="Noorani M."/>
        </authorList>
    </citation>
    <scope>NUCLEOTIDE SEQUENCE [LARGE SCALE GENOMIC DNA]</scope>
    <source>
        <strain evidence="3 4">CECT 5088</strain>
    </source>
</reference>
<dbReference type="Pfam" id="PF09992">
    <property type="entry name" value="NAGPA"/>
    <property type="match status" value="1"/>
</dbReference>
<evidence type="ECO:0000313" key="4">
    <source>
        <dbReference type="Proteomes" id="UP000048908"/>
    </source>
</evidence>
<keyword evidence="4" id="KW-1185">Reference proteome</keyword>